<accession>A0A6A3L651</accession>
<dbReference type="Proteomes" id="UP000460718">
    <property type="component" value="Unassembled WGS sequence"/>
</dbReference>
<evidence type="ECO:0000313" key="15">
    <source>
        <dbReference type="Proteomes" id="UP000486351"/>
    </source>
</evidence>
<dbReference type="Proteomes" id="UP000429523">
    <property type="component" value="Unassembled WGS sequence"/>
</dbReference>
<dbReference type="EMBL" id="QXFY01000663">
    <property type="protein sequence ID" value="KAE9338525.1"/>
    <property type="molecule type" value="Genomic_DNA"/>
</dbReference>
<dbReference type="Proteomes" id="UP000440732">
    <property type="component" value="Unassembled WGS sequence"/>
</dbReference>
<gene>
    <name evidence="7" type="ORF">PF001_g1483</name>
    <name evidence="6" type="ORF">PF005_g11438</name>
    <name evidence="5" type="ORF">PF006_g3531</name>
    <name evidence="4" type="ORF">PF007_g1702</name>
    <name evidence="8" type="ORF">PF008_g12021</name>
    <name evidence="1" type="ORF">PF009_g12565</name>
    <name evidence="3" type="ORF">PF010_g11080</name>
    <name evidence="2" type="ORF">PF011_g9391</name>
</gene>
<evidence type="ECO:0000313" key="3">
    <source>
        <dbReference type="EMBL" id="KAE9110650.1"/>
    </source>
</evidence>
<dbReference type="EMBL" id="QXGA01000114">
    <property type="protein sequence ID" value="KAE9152255.1"/>
    <property type="molecule type" value="Genomic_DNA"/>
</dbReference>
<dbReference type="AlphaFoldDB" id="A0A6A3L651"/>
<dbReference type="EMBL" id="QXFZ01000042">
    <property type="protein sequence ID" value="KAE9137725.1"/>
    <property type="molecule type" value="Genomic_DNA"/>
</dbReference>
<dbReference type="EMBL" id="QXFX01000579">
    <property type="protein sequence ID" value="KAE9110650.1"/>
    <property type="molecule type" value="Genomic_DNA"/>
</dbReference>
<evidence type="ECO:0000313" key="9">
    <source>
        <dbReference type="Proteomes" id="UP000429523"/>
    </source>
</evidence>
<keyword evidence="10" id="KW-1185">Reference proteome</keyword>
<dbReference type="Proteomes" id="UP000488956">
    <property type="component" value="Unassembled WGS sequence"/>
</dbReference>
<dbReference type="Proteomes" id="UP000441208">
    <property type="component" value="Unassembled WGS sequence"/>
</dbReference>
<evidence type="ECO:0000313" key="8">
    <source>
        <dbReference type="EMBL" id="KAE9338525.1"/>
    </source>
</evidence>
<dbReference type="EMBL" id="QXGB01000571">
    <property type="protein sequence ID" value="KAE9210393.1"/>
    <property type="molecule type" value="Genomic_DNA"/>
</dbReference>
<evidence type="ECO:0000313" key="12">
    <source>
        <dbReference type="Proteomes" id="UP000440732"/>
    </source>
</evidence>
<dbReference type="EMBL" id="QXFW01000465">
    <property type="protein sequence ID" value="KAE9011394.1"/>
    <property type="molecule type" value="Genomic_DNA"/>
</dbReference>
<evidence type="ECO:0000313" key="11">
    <source>
        <dbReference type="Proteomes" id="UP000437068"/>
    </source>
</evidence>
<reference evidence="14 15" key="1">
    <citation type="submission" date="2018-09" db="EMBL/GenBank/DDBJ databases">
        <title>Genomic investigation of the strawberry pathogen Phytophthora fragariae indicates pathogenicity is determined by transcriptional variation in three key races.</title>
        <authorList>
            <person name="Adams T.M."/>
            <person name="Armitage A.D."/>
            <person name="Sobczyk M.K."/>
            <person name="Bates H.J."/>
            <person name="Dunwell J.M."/>
            <person name="Nellist C.F."/>
            <person name="Harrison R.J."/>
        </authorList>
    </citation>
    <scope>NUCLEOTIDE SEQUENCE [LARGE SCALE GENOMIC DNA]</scope>
    <source>
        <strain evidence="7 11">A4</strain>
        <strain evidence="6 10">NOV-27</strain>
        <strain evidence="5 12">NOV-5</strain>
        <strain evidence="4 13">NOV-71</strain>
        <strain evidence="8 15">NOV-77</strain>
        <strain evidence="1 9">NOV-9</strain>
        <strain evidence="3 16">ONT-3</strain>
        <strain evidence="2 14">SCRP245</strain>
    </source>
</reference>
<dbReference type="Proteomes" id="UP000433483">
    <property type="component" value="Unassembled WGS sequence"/>
</dbReference>
<evidence type="ECO:0000313" key="2">
    <source>
        <dbReference type="EMBL" id="KAE9011394.1"/>
    </source>
</evidence>
<protein>
    <submittedName>
        <fullName evidence="2">Uncharacterized protein</fullName>
    </submittedName>
</protein>
<sequence length="43" mass="4438">MGSTVKHLLALDISARILGTLVGNGQSCEVARRALGADVYPLA</sequence>
<dbReference type="Proteomes" id="UP000437068">
    <property type="component" value="Unassembled WGS sequence"/>
</dbReference>
<dbReference type="EMBL" id="QXGE01000036">
    <property type="protein sequence ID" value="KAE9328320.1"/>
    <property type="molecule type" value="Genomic_DNA"/>
</dbReference>
<organism evidence="2 14">
    <name type="scientific">Phytophthora fragariae</name>
    <dbReference type="NCBI Taxonomy" id="53985"/>
    <lineage>
        <taxon>Eukaryota</taxon>
        <taxon>Sar</taxon>
        <taxon>Stramenopiles</taxon>
        <taxon>Oomycota</taxon>
        <taxon>Peronosporomycetes</taxon>
        <taxon>Peronosporales</taxon>
        <taxon>Peronosporaceae</taxon>
        <taxon>Phytophthora</taxon>
    </lineage>
</organism>
<evidence type="ECO:0000313" key="1">
    <source>
        <dbReference type="EMBL" id="KAE8937532.1"/>
    </source>
</evidence>
<proteinExistence type="predicted"/>
<evidence type="ECO:0000313" key="16">
    <source>
        <dbReference type="Proteomes" id="UP000488956"/>
    </source>
</evidence>
<dbReference type="EMBL" id="QXGF01000630">
    <property type="protein sequence ID" value="KAE8937532.1"/>
    <property type="molecule type" value="Genomic_DNA"/>
</dbReference>
<evidence type="ECO:0000313" key="5">
    <source>
        <dbReference type="EMBL" id="KAE9152255.1"/>
    </source>
</evidence>
<comment type="caution">
    <text evidence="2">The sequence shown here is derived from an EMBL/GenBank/DDBJ whole genome shotgun (WGS) entry which is preliminary data.</text>
</comment>
<name>A0A6A3L651_9STRA</name>
<evidence type="ECO:0000313" key="14">
    <source>
        <dbReference type="Proteomes" id="UP000460718"/>
    </source>
</evidence>
<evidence type="ECO:0000313" key="4">
    <source>
        <dbReference type="EMBL" id="KAE9137725.1"/>
    </source>
</evidence>
<evidence type="ECO:0000313" key="7">
    <source>
        <dbReference type="EMBL" id="KAE9328320.1"/>
    </source>
</evidence>
<evidence type="ECO:0000313" key="6">
    <source>
        <dbReference type="EMBL" id="KAE9210393.1"/>
    </source>
</evidence>
<dbReference type="Proteomes" id="UP000486351">
    <property type="component" value="Unassembled WGS sequence"/>
</dbReference>
<evidence type="ECO:0000313" key="10">
    <source>
        <dbReference type="Proteomes" id="UP000433483"/>
    </source>
</evidence>
<evidence type="ECO:0000313" key="13">
    <source>
        <dbReference type="Proteomes" id="UP000441208"/>
    </source>
</evidence>